<keyword evidence="4" id="KW-0029">Amino-acid transport</keyword>
<evidence type="ECO:0000256" key="7">
    <source>
        <dbReference type="SAM" id="Phobius"/>
    </source>
</evidence>
<accession>A0A9Q0F6J9</accession>
<evidence type="ECO:0000256" key="2">
    <source>
        <dbReference type="ARBA" id="ARBA00022448"/>
    </source>
</evidence>
<proteinExistence type="predicted"/>
<feature type="transmembrane region" description="Helical" evidence="7">
    <location>
        <begin position="141"/>
        <end position="165"/>
    </location>
</feature>
<keyword evidence="3 7" id="KW-0812">Transmembrane</keyword>
<evidence type="ECO:0000313" key="9">
    <source>
        <dbReference type="EMBL" id="KAJ4824767.1"/>
    </source>
</evidence>
<evidence type="ECO:0000256" key="6">
    <source>
        <dbReference type="ARBA" id="ARBA00023136"/>
    </source>
</evidence>
<feature type="transmembrane region" description="Helical" evidence="7">
    <location>
        <begin position="215"/>
        <end position="232"/>
    </location>
</feature>
<name>A0A9Q0F6J9_9ROSI</name>
<feature type="transmembrane region" description="Helical" evidence="7">
    <location>
        <begin position="50"/>
        <end position="67"/>
    </location>
</feature>
<feature type="transmembrane region" description="Helical" evidence="7">
    <location>
        <begin position="253"/>
        <end position="273"/>
    </location>
</feature>
<evidence type="ECO:0000256" key="1">
    <source>
        <dbReference type="ARBA" id="ARBA00004141"/>
    </source>
</evidence>
<sequence length="434" mass="47217">MSPAAGVEVPLLPKSKAEPEKRASIPGAVFNVATSIMGAGIMSIPATFKVLGAIPAFAMILLVAWLVDISVEFMLRHTHSGEATTYGGLMREAFGPAGSLAVQICVLLTNLGSLIIYLIIIGDVLSGDESTVGSMQEWLGVHWWDSRAVTLLFIVIFVMFPLVMFRRIGEFHNFNSILAVVFVGISLVMAIYALIEGKTKDVRLLPSLDNQTSFFDLFTAVPVIVAAYTFHFNVHPISIELGKHSNMTSAVRIALGICATIYSAVGILGYLLFGESIMPDLLVNFNRSSDTAIGALLNDVIRFTYVIHLVLVFPLLNFALRTNIDEFLFPDKAPLEKDTPRFVTLTVTILAFTYIASITFPNIWYFFQFMGSTSSVSLAFIFPAAIALRDVHGISTKRDKVIGATMIILAVITSTIAISTNIYSLTGNKAKSLA</sequence>
<reference evidence="9" key="2">
    <citation type="journal article" date="2023" name="Plants (Basel)">
        <title>Annotation of the Turnera subulata (Passifloraceae) Draft Genome Reveals the S-Locus Evolved after the Divergence of Turneroideae from Passifloroideae in a Stepwise Manner.</title>
        <authorList>
            <person name="Henning P.M."/>
            <person name="Roalson E.H."/>
            <person name="Mir W."/>
            <person name="McCubbin A.G."/>
            <person name="Shore J.S."/>
        </authorList>
    </citation>
    <scope>NUCLEOTIDE SEQUENCE</scope>
    <source>
        <strain evidence="9">F60SS</strain>
    </source>
</reference>
<dbReference type="OrthoDB" id="28208at2759"/>
<organism evidence="9 10">
    <name type="scientific">Turnera subulata</name>
    <dbReference type="NCBI Taxonomy" id="218843"/>
    <lineage>
        <taxon>Eukaryota</taxon>
        <taxon>Viridiplantae</taxon>
        <taxon>Streptophyta</taxon>
        <taxon>Embryophyta</taxon>
        <taxon>Tracheophyta</taxon>
        <taxon>Spermatophyta</taxon>
        <taxon>Magnoliopsida</taxon>
        <taxon>eudicotyledons</taxon>
        <taxon>Gunneridae</taxon>
        <taxon>Pentapetalae</taxon>
        <taxon>rosids</taxon>
        <taxon>fabids</taxon>
        <taxon>Malpighiales</taxon>
        <taxon>Passifloraceae</taxon>
        <taxon>Turnera</taxon>
    </lineage>
</organism>
<dbReference type="EMBL" id="JAKUCV010007100">
    <property type="protein sequence ID" value="KAJ4824767.1"/>
    <property type="molecule type" value="Genomic_DNA"/>
</dbReference>
<protein>
    <recommendedName>
        <fullName evidence="8">Amino acid transporter transmembrane domain-containing protein</fullName>
    </recommendedName>
</protein>
<keyword evidence="10" id="KW-1185">Reference proteome</keyword>
<feature type="transmembrane region" description="Helical" evidence="7">
    <location>
        <begin position="300"/>
        <end position="320"/>
    </location>
</feature>
<keyword evidence="5 7" id="KW-1133">Transmembrane helix</keyword>
<feature type="transmembrane region" description="Helical" evidence="7">
    <location>
        <begin position="341"/>
        <end position="360"/>
    </location>
</feature>
<dbReference type="GO" id="GO:0031090">
    <property type="term" value="C:organelle membrane"/>
    <property type="evidence" value="ECO:0007669"/>
    <property type="project" value="UniProtKB-ARBA"/>
</dbReference>
<keyword evidence="2" id="KW-0813">Transport</keyword>
<feature type="transmembrane region" description="Helical" evidence="7">
    <location>
        <begin position="401"/>
        <end position="423"/>
    </location>
</feature>
<dbReference type="AlphaFoldDB" id="A0A9Q0F6J9"/>
<feature type="transmembrane region" description="Helical" evidence="7">
    <location>
        <begin position="100"/>
        <end position="121"/>
    </location>
</feature>
<dbReference type="PANTHER" id="PTHR22950">
    <property type="entry name" value="AMINO ACID TRANSPORTER"/>
    <property type="match status" value="1"/>
</dbReference>
<comment type="caution">
    <text evidence="9">The sequence shown here is derived from an EMBL/GenBank/DDBJ whole genome shotgun (WGS) entry which is preliminary data.</text>
</comment>
<feature type="transmembrane region" description="Helical" evidence="7">
    <location>
        <begin position="177"/>
        <end position="195"/>
    </location>
</feature>
<dbReference type="Proteomes" id="UP001141552">
    <property type="component" value="Unassembled WGS sequence"/>
</dbReference>
<keyword evidence="6 7" id="KW-0472">Membrane</keyword>
<dbReference type="GO" id="GO:0015179">
    <property type="term" value="F:L-amino acid transmembrane transporter activity"/>
    <property type="evidence" value="ECO:0007669"/>
    <property type="project" value="TreeGrafter"/>
</dbReference>
<evidence type="ECO:0000256" key="3">
    <source>
        <dbReference type="ARBA" id="ARBA00022692"/>
    </source>
</evidence>
<evidence type="ECO:0000256" key="5">
    <source>
        <dbReference type="ARBA" id="ARBA00022989"/>
    </source>
</evidence>
<dbReference type="Pfam" id="PF01490">
    <property type="entry name" value="Aa_trans"/>
    <property type="match status" value="1"/>
</dbReference>
<dbReference type="InterPro" id="IPR013057">
    <property type="entry name" value="AA_transpt_TM"/>
</dbReference>
<reference evidence="9" key="1">
    <citation type="submission" date="2022-02" db="EMBL/GenBank/DDBJ databases">
        <authorList>
            <person name="Henning P.M."/>
            <person name="McCubbin A.G."/>
            <person name="Shore J.S."/>
        </authorList>
    </citation>
    <scope>NUCLEOTIDE SEQUENCE</scope>
    <source>
        <strain evidence="9">F60SS</strain>
        <tissue evidence="9">Leaves</tissue>
    </source>
</reference>
<evidence type="ECO:0000259" key="8">
    <source>
        <dbReference type="Pfam" id="PF01490"/>
    </source>
</evidence>
<feature type="transmembrane region" description="Helical" evidence="7">
    <location>
        <begin position="366"/>
        <end position="389"/>
    </location>
</feature>
<gene>
    <name evidence="9" type="ORF">Tsubulata_024399</name>
</gene>
<feature type="domain" description="Amino acid transporter transmembrane" evidence="8">
    <location>
        <begin position="22"/>
        <end position="413"/>
    </location>
</feature>
<evidence type="ECO:0000313" key="10">
    <source>
        <dbReference type="Proteomes" id="UP001141552"/>
    </source>
</evidence>
<dbReference type="PANTHER" id="PTHR22950:SF323">
    <property type="entry name" value="AMINO ACID TRANSPORTER AVT6C"/>
    <property type="match status" value="1"/>
</dbReference>
<evidence type="ECO:0000256" key="4">
    <source>
        <dbReference type="ARBA" id="ARBA00022970"/>
    </source>
</evidence>
<comment type="subcellular location">
    <subcellularLocation>
        <location evidence="1">Membrane</location>
        <topology evidence="1">Multi-pass membrane protein</topology>
    </subcellularLocation>
</comment>